<name>A0A813LA55_POLGL</name>
<feature type="non-terminal residue" evidence="1">
    <location>
        <position position="1"/>
    </location>
</feature>
<dbReference type="EMBL" id="CAJNNW010034911">
    <property type="protein sequence ID" value="CAE8724558.1"/>
    <property type="molecule type" value="Genomic_DNA"/>
</dbReference>
<organism evidence="1 2">
    <name type="scientific">Polarella glacialis</name>
    <name type="common">Dinoflagellate</name>
    <dbReference type="NCBI Taxonomy" id="89957"/>
    <lineage>
        <taxon>Eukaryota</taxon>
        <taxon>Sar</taxon>
        <taxon>Alveolata</taxon>
        <taxon>Dinophyceae</taxon>
        <taxon>Suessiales</taxon>
        <taxon>Suessiaceae</taxon>
        <taxon>Polarella</taxon>
    </lineage>
</organism>
<protein>
    <submittedName>
        <fullName evidence="1">Uncharacterized protein</fullName>
    </submittedName>
</protein>
<accession>A0A813LA55</accession>
<dbReference type="AlphaFoldDB" id="A0A813LA55"/>
<evidence type="ECO:0000313" key="1">
    <source>
        <dbReference type="EMBL" id="CAE8724558.1"/>
    </source>
</evidence>
<sequence length="126" mass="14042">AVADSVPFRADDMPCYKDLALSSLDSGVVRGSVLVRNRGERSTPDFRTWDPAHVVETAKSTELRNIEILQRAGERHLLRCGKTATRPMQLKCEVGMEESRWLRPIGLNSRAPSQMTIGRRGPIPIS</sequence>
<reference evidence="1" key="1">
    <citation type="submission" date="2021-02" db="EMBL/GenBank/DDBJ databases">
        <authorList>
            <person name="Dougan E. K."/>
            <person name="Rhodes N."/>
            <person name="Thang M."/>
            <person name="Chan C."/>
        </authorList>
    </citation>
    <scope>NUCLEOTIDE SEQUENCE</scope>
</reference>
<gene>
    <name evidence="1" type="ORF">PGLA2088_LOCUS43752</name>
</gene>
<comment type="caution">
    <text evidence="1">The sequence shown here is derived from an EMBL/GenBank/DDBJ whole genome shotgun (WGS) entry which is preliminary data.</text>
</comment>
<dbReference type="Proteomes" id="UP000626109">
    <property type="component" value="Unassembled WGS sequence"/>
</dbReference>
<evidence type="ECO:0000313" key="2">
    <source>
        <dbReference type="Proteomes" id="UP000626109"/>
    </source>
</evidence>
<proteinExistence type="predicted"/>